<protein>
    <submittedName>
        <fullName evidence="1">Uncharacterized protein</fullName>
    </submittedName>
</protein>
<gene>
    <name evidence="1" type="ORF">STRTUCAR8_00017</name>
</gene>
<dbReference type="AlphaFoldDB" id="L7FEY0"/>
<proteinExistence type="predicted"/>
<sequence length="69" mass="8062">MERAVDRSLAIMRGGELYALGLCPVCGWSVSIRKRTDAVYCSKRCRTRAWRMRRRLIERGRDASERSSR</sequence>
<organism evidence="1 2">
    <name type="scientific">Streptomyces turgidiscabies (strain Car8)</name>
    <dbReference type="NCBI Taxonomy" id="698760"/>
    <lineage>
        <taxon>Bacteria</taxon>
        <taxon>Bacillati</taxon>
        <taxon>Actinomycetota</taxon>
        <taxon>Actinomycetes</taxon>
        <taxon>Kitasatosporales</taxon>
        <taxon>Streptomycetaceae</taxon>
        <taxon>Streptomyces</taxon>
    </lineage>
</organism>
<evidence type="ECO:0000313" key="1">
    <source>
        <dbReference type="EMBL" id="ELP69948.1"/>
    </source>
</evidence>
<evidence type="ECO:0000313" key="2">
    <source>
        <dbReference type="Proteomes" id="UP000010931"/>
    </source>
</evidence>
<keyword evidence="2" id="KW-1185">Reference proteome</keyword>
<comment type="caution">
    <text evidence="1">The sequence shown here is derived from an EMBL/GenBank/DDBJ whole genome shotgun (WGS) entry which is preliminary data.</text>
</comment>
<name>L7FEY0_STRT8</name>
<dbReference type="PATRIC" id="fig|698760.3.peg.1387"/>
<dbReference type="Proteomes" id="UP000010931">
    <property type="component" value="Unassembled WGS sequence"/>
</dbReference>
<accession>L7FEY0</accession>
<reference evidence="1 2" key="1">
    <citation type="journal article" date="2011" name="Plasmid">
        <title>Streptomyces turgidiscabies Car8 contains a modular pathogenicity island that shares virulence genes with other actinobacterial plant pathogens.</title>
        <authorList>
            <person name="Huguet-Tapia J.C."/>
            <person name="Badger J.H."/>
            <person name="Loria R."/>
            <person name="Pettis G.S."/>
        </authorList>
    </citation>
    <scope>NUCLEOTIDE SEQUENCE [LARGE SCALE GENOMIC DNA]</scope>
    <source>
        <strain evidence="1 2">Car8</strain>
    </source>
</reference>
<dbReference type="EMBL" id="AEJB01000115">
    <property type="protein sequence ID" value="ELP69948.1"/>
    <property type="molecule type" value="Genomic_DNA"/>
</dbReference>